<sequence>MELVATIDMPPPACGEVSDLRATVPDMQITTEADRDRYWHQIGFHTAASKNGSHNGAPWPLQVQVAALVGNADIEASFSHFDGAGPSIWSVALITSDGRLIRIRMQFDAEQYDLDQDQATTAEPVAATVSESWVRRLSDVVSLDIGSVRMRPNGFGRVTQDVLDVGDVTVTFRDGEVVNLGVDQLTMTMYDDRQRSDGFIARLRHHTGL</sequence>
<gene>
    <name evidence="1" type="ORF">RMCB_1634</name>
</gene>
<organism evidence="1 2">
    <name type="scientific">Mycolicibacterium brisbanense</name>
    <dbReference type="NCBI Taxonomy" id="146020"/>
    <lineage>
        <taxon>Bacteria</taxon>
        <taxon>Bacillati</taxon>
        <taxon>Actinomycetota</taxon>
        <taxon>Actinomycetes</taxon>
        <taxon>Mycobacteriales</taxon>
        <taxon>Mycobacteriaceae</taxon>
        <taxon>Mycolicibacterium</taxon>
    </lineage>
</organism>
<dbReference type="AlphaFoldDB" id="A0A100VX28"/>
<evidence type="ECO:0000313" key="2">
    <source>
        <dbReference type="Proteomes" id="UP000069620"/>
    </source>
</evidence>
<dbReference type="STRING" id="146020.RMCB_1634"/>
<comment type="caution">
    <text evidence="1">The sequence shown here is derived from an EMBL/GenBank/DDBJ whole genome shotgun (WGS) entry which is preliminary data.</text>
</comment>
<reference evidence="2" key="1">
    <citation type="journal article" date="2016" name="Genome Announc.">
        <title>Draft Genome Sequences of Five Rapidly Growing Mycobacterium Species, M. thermoresistibile, M. fortuitum subsp. acetamidolyticum, M. canariasense, M. brisbanense, and M. novocastrense.</title>
        <authorList>
            <person name="Katahira K."/>
            <person name="Ogura Y."/>
            <person name="Gotoh Y."/>
            <person name="Hayashi T."/>
        </authorList>
    </citation>
    <scope>NUCLEOTIDE SEQUENCE [LARGE SCALE GENOMIC DNA]</scope>
    <source>
        <strain evidence="2">JCM15654</strain>
    </source>
</reference>
<dbReference type="EMBL" id="BCSX01000019">
    <property type="protein sequence ID" value="GAS87538.1"/>
    <property type="molecule type" value="Genomic_DNA"/>
</dbReference>
<dbReference type="Proteomes" id="UP000069620">
    <property type="component" value="Unassembled WGS sequence"/>
</dbReference>
<protein>
    <submittedName>
        <fullName evidence="1">Uncharacterized protein</fullName>
    </submittedName>
</protein>
<reference evidence="2" key="2">
    <citation type="submission" date="2016-02" db="EMBL/GenBank/DDBJ databases">
        <title>Draft genome sequence of five rapidly growing Mycobacterium species.</title>
        <authorList>
            <person name="Katahira K."/>
            <person name="Gotou Y."/>
            <person name="Iida K."/>
            <person name="Ogura Y."/>
            <person name="Hayashi T."/>
        </authorList>
    </citation>
    <scope>NUCLEOTIDE SEQUENCE [LARGE SCALE GENOMIC DNA]</scope>
    <source>
        <strain evidence="2">JCM15654</strain>
    </source>
</reference>
<accession>A0A100VX28</accession>
<name>A0A100VX28_9MYCO</name>
<proteinExistence type="predicted"/>
<evidence type="ECO:0000313" key="1">
    <source>
        <dbReference type="EMBL" id="GAS87538.1"/>
    </source>
</evidence>
<keyword evidence="2" id="KW-1185">Reference proteome</keyword>